<accession>A0AAD5QLW4</accession>
<reference evidence="1" key="1">
    <citation type="submission" date="2021-06" db="EMBL/GenBank/DDBJ databases">
        <title>Parelaphostrongylus tenuis whole genome reference sequence.</title>
        <authorList>
            <person name="Garwood T.J."/>
            <person name="Larsen P.A."/>
            <person name="Fountain-Jones N.M."/>
            <person name="Garbe J.R."/>
            <person name="Macchietto M.G."/>
            <person name="Kania S.A."/>
            <person name="Gerhold R.W."/>
            <person name="Richards J.E."/>
            <person name="Wolf T.M."/>
        </authorList>
    </citation>
    <scope>NUCLEOTIDE SEQUENCE</scope>
    <source>
        <strain evidence="1">MNPRO001-30</strain>
        <tissue evidence="1">Meninges</tissue>
    </source>
</reference>
<organism evidence="1 2">
    <name type="scientific">Parelaphostrongylus tenuis</name>
    <name type="common">Meningeal worm</name>
    <dbReference type="NCBI Taxonomy" id="148309"/>
    <lineage>
        <taxon>Eukaryota</taxon>
        <taxon>Metazoa</taxon>
        <taxon>Ecdysozoa</taxon>
        <taxon>Nematoda</taxon>
        <taxon>Chromadorea</taxon>
        <taxon>Rhabditida</taxon>
        <taxon>Rhabditina</taxon>
        <taxon>Rhabditomorpha</taxon>
        <taxon>Strongyloidea</taxon>
        <taxon>Metastrongylidae</taxon>
        <taxon>Parelaphostrongylus</taxon>
    </lineage>
</organism>
<evidence type="ECO:0000313" key="2">
    <source>
        <dbReference type="Proteomes" id="UP001196413"/>
    </source>
</evidence>
<evidence type="ECO:0000313" key="1">
    <source>
        <dbReference type="EMBL" id="KAJ1356923.1"/>
    </source>
</evidence>
<proteinExistence type="predicted"/>
<keyword evidence="2" id="KW-1185">Reference proteome</keyword>
<dbReference type="Proteomes" id="UP001196413">
    <property type="component" value="Unassembled WGS sequence"/>
</dbReference>
<sequence>MDDCHAAKGRIDYVLGSAQLVKDGRPSIQVNGREEVKWSPGECKRPLGRLLKRWADVFAAGVNCLHSQGSSEFEFAD</sequence>
<name>A0AAD5QLW4_PARTN</name>
<comment type="caution">
    <text evidence="1">The sequence shown here is derived from an EMBL/GenBank/DDBJ whole genome shotgun (WGS) entry which is preliminary data.</text>
</comment>
<gene>
    <name evidence="1" type="ORF">KIN20_014897</name>
</gene>
<protein>
    <submittedName>
        <fullName evidence="1">Uncharacterized protein</fullName>
    </submittedName>
</protein>
<dbReference type="EMBL" id="JAHQIW010002964">
    <property type="protein sequence ID" value="KAJ1356923.1"/>
    <property type="molecule type" value="Genomic_DNA"/>
</dbReference>
<dbReference type="AlphaFoldDB" id="A0AAD5QLW4"/>